<proteinExistence type="predicted"/>
<evidence type="ECO:0000313" key="1">
    <source>
        <dbReference type="EMBL" id="MBJ6726546.1"/>
    </source>
</evidence>
<keyword evidence="2" id="KW-1185">Reference proteome</keyword>
<dbReference type="EMBL" id="JAEMHM010000015">
    <property type="protein sequence ID" value="MBJ6726546.1"/>
    <property type="molecule type" value="Genomic_DNA"/>
</dbReference>
<dbReference type="PANTHER" id="PTHR36166:SF1">
    <property type="entry name" value="SRPBCC DOMAIN-CONTAINING PROTEIN"/>
    <property type="match status" value="1"/>
</dbReference>
<gene>
    <name evidence="1" type="ORF">JFN93_17680</name>
</gene>
<dbReference type="InterPro" id="IPR019587">
    <property type="entry name" value="Polyketide_cyclase/dehydratase"/>
</dbReference>
<comment type="caution">
    <text evidence="1">The sequence shown here is derived from an EMBL/GenBank/DDBJ whole genome shotgun (WGS) entry which is preliminary data.</text>
</comment>
<organism evidence="1 2">
    <name type="scientific">Geomesophilobacter sediminis</name>
    <dbReference type="NCBI Taxonomy" id="2798584"/>
    <lineage>
        <taxon>Bacteria</taxon>
        <taxon>Pseudomonadati</taxon>
        <taxon>Thermodesulfobacteriota</taxon>
        <taxon>Desulfuromonadia</taxon>
        <taxon>Geobacterales</taxon>
        <taxon>Geobacteraceae</taxon>
        <taxon>Geomesophilobacter</taxon>
    </lineage>
</organism>
<evidence type="ECO:0000313" key="2">
    <source>
        <dbReference type="Proteomes" id="UP000636888"/>
    </source>
</evidence>
<dbReference type="PANTHER" id="PTHR36166">
    <property type="entry name" value="CHROMOSOME 9, WHOLE GENOME SHOTGUN SEQUENCE"/>
    <property type="match status" value="1"/>
</dbReference>
<dbReference type="CDD" id="cd07822">
    <property type="entry name" value="SRPBCC_4"/>
    <property type="match status" value="1"/>
</dbReference>
<accession>A0A8J7S8M3</accession>
<dbReference type="Gene3D" id="3.30.530.20">
    <property type="match status" value="1"/>
</dbReference>
<dbReference type="RefSeq" id="WP_199385458.1">
    <property type="nucleotide sequence ID" value="NZ_JAEMHM010000015.1"/>
</dbReference>
<reference evidence="1" key="1">
    <citation type="submission" date="2020-12" db="EMBL/GenBank/DDBJ databases">
        <title>Geomonas sp. Red875, isolated from river sediment.</title>
        <authorList>
            <person name="Xu Z."/>
            <person name="Zhang Z."/>
            <person name="Masuda Y."/>
            <person name="Itoh H."/>
            <person name="Senoo K."/>
        </authorList>
    </citation>
    <scope>NUCLEOTIDE SEQUENCE</scope>
    <source>
        <strain evidence="1">Red875</strain>
    </source>
</reference>
<dbReference type="Pfam" id="PF10604">
    <property type="entry name" value="Polyketide_cyc2"/>
    <property type="match status" value="1"/>
</dbReference>
<name>A0A8J7S8M3_9BACT</name>
<protein>
    <submittedName>
        <fullName evidence="1">SRPBCC domain-containing protein</fullName>
    </submittedName>
</protein>
<sequence length="149" mass="16674">MATHQLQTEIAIKAAPERIWSILTDVEAYPDWNPFIRSLRGDLVRGAKLEVRIQPPGAKGMTFRPTVLVAETGRELRWLGHFLFPGLFDGEHSFVIEPAASGQAIFRQCERFSGILVPLFKENLDGATRRGFEEMNRALKARAEAGIAL</sequence>
<dbReference type="InterPro" id="IPR023393">
    <property type="entry name" value="START-like_dom_sf"/>
</dbReference>
<dbReference type="Proteomes" id="UP000636888">
    <property type="component" value="Unassembled WGS sequence"/>
</dbReference>
<dbReference type="AlphaFoldDB" id="A0A8J7S8M3"/>
<dbReference type="SUPFAM" id="SSF55961">
    <property type="entry name" value="Bet v1-like"/>
    <property type="match status" value="1"/>
</dbReference>